<gene>
    <name evidence="1" type="ORF">EDD27_9332</name>
</gene>
<evidence type="ECO:0000313" key="2">
    <source>
        <dbReference type="Proteomes" id="UP000284824"/>
    </source>
</evidence>
<dbReference type="Proteomes" id="UP000284824">
    <property type="component" value="Unassembled WGS sequence"/>
</dbReference>
<accession>A0A438ML33</accession>
<reference evidence="1 2" key="1">
    <citation type="submission" date="2019-01" db="EMBL/GenBank/DDBJ databases">
        <title>Sequencing the genomes of 1000 actinobacteria strains.</title>
        <authorList>
            <person name="Klenk H.-P."/>
        </authorList>
    </citation>
    <scope>NUCLEOTIDE SEQUENCE [LARGE SCALE GENOMIC DNA]</scope>
    <source>
        <strain evidence="1 2">DSM 43925</strain>
    </source>
</reference>
<dbReference type="RefSeq" id="WP_127938614.1">
    <property type="nucleotide sequence ID" value="NZ_SAUN01000001.1"/>
</dbReference>
<name>A0A438ML33_9ACTN</name>
<protein>
    <submittedName>
        <fullName evidence="1">Uncharacterized protein</fullName>
    </submittedName>
</protein>
<comment type="caution">
    <text evidence="1">The sequence shown here is derived from an EMBL/GenBank/DDBJ whole genome shotgun (WGS) entry which is preliminary data.</text>
</comment>
<evidence type="ECO:0000313" key="1">
    <source>
        <dbReference type="EMBL" id="RVX46447.1"/>
    </source>
</evidence>
<organism evidence="1 2">
    <name type="scientific">Nonomuraea polychroma</name>
    <dbReference type="NCBI Taxonomy" id="46176"/>
    <lineage>
        <taxon>Bacteria</taxon>
        <taxon>Bacillati</taxon>
        <taxon>Actinomycetota</taxon>
        <taxon>Actinomycetes</taxon>
        <taxon>Streptosporangiales</taxon>
        <taxon>Streptosporangiaceae</taxon>
        <taxon>Nonomuraea</taxon>
    </lineage>
</organism>
<proteinExistence type="predicted"/>
<keyword evidence="2" id="KW-1185">Reference proteome</keyword>
<dbReference type="AlphaFoldDB" id="A0A438ML33"/>
<sequence length="74" mass="7799">MAKSVYVAVARDGNGKPTKYNCDVPPGDPPRMVYAFGGTPNDPVGHLLYRSGVRKPIYGTSYATALVAAALARS</sequence>
<dbReference type="OrthoDB" id="10015651at2"/>
<dbReference type="EMBL" id="SAUN01000001">
    <property type="protein sequence ID" value="RVX46447.1"/>
    <property type="molecule type" value="Genomic_DNA"/>
</dbReference>